<sequence>MASDASDADCLSEIDFLPDADDSWIDLATGLPNFYRCTQHNLEERTIAAVELYRGGYYPSIMKAAAALEVPYYRVYGRSKGQRPISHTGGQRAVLTPAEDRALLIWAHHQVMCGHHIQIRRLRLQVNEMLRASGRNKKVTKRWARRYMSRHTHIFHVKKASTQEARRKAVGDCAIITSWFQAWRTYLSQYKPLKKNV</sequence>
<evidence type="ECO:0000313" key="4">
    <source>
        <dbReference type="Proteomes" id="UP000706124"/>
    </source>
</evidence>
<evidence type="ECO:0000259" key="2">
    <source>
        <dbReference type="PROSITE" id="PS51253"/>
    </source>
</evidence>
<dbReference type="AlphaFoldDB" id="A0A9P7MBA3"/>
<accession>A0A9P7MBA3</accession>
<dbReference type="GO" id="GO:0003677">
    <property type="term" value="F:DNA binding"/>
    <property type="evidence" value="ECO:0007669"/>
    <property type="project" value="UniProtKB-KW"/>
</dbReference>
<feature type="domain" description="HTH CENPB-type" evidence="2">
    <location>
        <begin position="87"/>
        <end position="157"/>
    </location>
</feature>
<evidence type="ECO:0000256" key="1">
    <source>
        <dbReference type="ARBA" id="ARBA00023125"/>
    </source>
</evidence>
<dbReference type="PROSITE" id="PS51253">
    <property type="entry name" value="HTH_CENPB"/>
    <property type="match status" value="1"/>
</dbReference>
<dbReference type="EMBL" id="SRPO01000229">
    <property type="protein sequence ID" value="KAG5936130.1"/>
    <property type="molecule type" value="Genomic_DNA"/>
</dbReference>
<organism evidence="3 4">
    <name type="scientific">Claviceps pazoutovae</name>
    <dbReference type="NCBI Taxonomy" id="1649127"/>
    <lineage>
        <taxon>Eukaryota</taxon>
        <taxon>Fungi</taxon>
        <taxon>Dikarya</taxon>
        <taxon>Ascomycota</taxon>
        <taxon>Pezizomycotina</taxon>
        <taxon>Sordariomycetes</taxon>
        <taxon>Hypocreomycetidae</taxon>
        <taxon>Hypocreales</taxon>
        <taxon>Clavicipitaceae</taxon>
        <taxon>Claviceps</taxon>
    </lineage>
</organism>
<reference evidence="3 4" key="1">
    <citation type="journal article" date="2020" name="bioRxiv">
        <title>Whole genome comparisons of ergot fungi reveals the divergence and evolution of species within the genus Claviceps are the result of varying mechanisms driving genome evolution and host range expansion.</title>
        <authorList>
            <person name="Wyka S.A."/>
            <person name="Mondo S.J."/>
            <person name="Liu M."/>
            <person name="Dettman J."/>
            <person name="Nalam V."/>
            <person name="Broders K.D."/>
        </authorList>
    </citation>
    <scope>NUCLEOTIDE SEQUENCE [LARGE SCALE GENOMIC DNA]</scope>
    <source>
        <strain evidence="3 4">CCC 1485</strain>
    </source>
</reference>
<keyword evidence="1" id="KW-0238">DNA-binding</keyword>
<keyword evidence="4" id="KW-1185">Reference proteome</keyword>
<dbReference type="OrthoDB" id="4949264at2759"/>
<evidence type="ECO:0000313" key="3">
    <source>
        <dbReference type="EMBL" id="KAG5936130.1"/>
    </source>
</evidence>
<gene>
    <name evidence="3" type="ORF">E4U60_002752</name>
</gene>
<dbReference type="Proteomes" id="UP000706124">
    <property type="component" value="Unassembled WGS sequence"/>
</dbReference>
<proteinExistence type="predicted"/>
<name>A0A9P7MBA3_9HYPO</name>
<protein>
    <recommendedName>
        <fullName evidence="2">HTH CENPB-type domain-containing protein</fullName>
    </recommendedName>
</protein>
<comment type="caution">
    <text evidence="3">The sequence shown here is derived from an EMBL/GenBank/DDBJ whole genome shotgun (WGS) entry which is preliminary data.</text>
</comment>
<dbReference type="InterPro" id="IPR006600">
    <property type="entry name" value="HTH_CenpB_DNA-bd_dom"/>
</dbReference>